<accession>A0A147F4Q5</accession>
<protein>
    <submittedName>
        <fullName evidence="1">Uncharacterized protein</fullName>
    </submittedName>
</protein>
<name>A0A147F4Q5_MICTE</name>
<sequence length="93" mass="10573">MSVIITQAFAEWRDCRASFNDLLYAAYERAEAETNGALLNADGRAQGVDALSLFMGSEIRAHRYASPELLDHWERYPRVTFESFERQWLAGAA</sequence>
<evidence type="ECO:0000313" key="2">
    <source>
        <dbReference type="Proteomes" id="UP000072189"/>
    </source>
</evidence>
<reference evidence="1 2" key="1">
    <citation type="journal article" date="2016" name="Front. Microbiol.">
        <title>Genomic Resource of Rice Seed Associated Bacteria.</title>
        <authorList>
            <person name="Midha S."/>
            <person name="Bansal K."/>
            <person name="Sharma S."/>
            <person name="Kumar N."/>
            <person name="Patil P.P."/>
            <person name="Chaudhry V."/>
            <person name="Patil P.B."/>
        </authorList>
    </citation>
    <scope>NUCLEOTIDE SEQUENCE [LARGE SCALE GENOMIC DNA]</scope>
    <source>
        <strain evidence="1 2">RSA3</strain>
    </source>
</reference>
<dbReference type="AlphaFoldDB" id="A0A147F4Q5"/>
<gene>
    <name evidence="1" type="ORF">RSA3_14255</name>
</gene>
<proteinExistence type="predicted"/>
<dbReference type="EMBL" id="LDRV01000093">
    <property type="protein sequence ID" value="KTS09058.1"/>
    <property type="molecule type" value="Genomic_DNA"/>
</dbReference>
<dbReference type="Proteomes" id="UP000072189">
    <property type="component" value="Unassembled WGS sequence"/>
</dbReference>
<dbReference type="PATRIC" id="fig|2033.7.peg.3688"/>
<comment type="caution">
    <text evidence="1">The sequence shown here is derived from an EMBL/GenBank/DDBJ whole genome shotgun (WGS) entry which is preliminary data.</text>
</comment>
<evidence type="ECO:0000313" key="1">
    <source>
        <dbReference type="EMBL" id="KTS09058.1"/>
    </source>
</evidence>
<organism evidence="1 2">
    <name type="scientific">Microbacterium testaceum</name>
    <name type="common">Aureobacterium testaceum</name>
    <name type="synonym">Brevibacterium testaceum</name>
    <dbReference type="NCBI Taxonomy" id="2033"/>
    <lineage>
        <taxon>Bacteria</taxon>
        <taxon>Bacillati</taxon>
        <taxon>Actinomycetota</taxon>
        <taxon>Actinomycetes</taxon>
        <taxon>Micrococcales</taxon>
        <taxon>Microbacteriaceae</taxon>
        <taxon>Microbacterium</taxon>
    </lineage>
</organism>
<dbReference type="RefSeq" id="WP_058614789.1">
    <property type="nucleotide sequence ID" value="NZ_LDRV01000093.1"/>
</dbReference>